<organism evidence="8 9">
    <name type="scientific">Leptospira ognonensis</name>
    <dbReference type="NCBI Taxonomy" id="2484945"/>
    <lineage>
        <taxon>Bacteria</taxon>
        <taxon>Pseudomonadati</taxon>
        <taxon>Spirochaetota</taxon>
        <taxon>Spirochaetia</taxon>
        <taxon>Leptospirales</taxon>
        <taxon>Leptospiraceae</taxon>
        <taxon>Leptospira</taxon>
    </lineage>
</organism>
<evidence type="ECO:0000256" key="3">
    <source>
        <dbReference type="ARBA" id="ARBA00022692"/>
    </source>
</evidence>
<dbReference type="EMBL" id="RQGD01000045">
    <property type="protein sequence ID" value="TGL56683.1"/>
    <property type="molecule type" value="Genomic_DNA"/>
</dbReference>
<comment type="caution">
    <text evidence="8">The sequence shown here is derived from an EMBL/GenBank/DDBJ whole genome shotgun (WGS) entry which is preliminary data.</text>
</comment>
<dbReference type="InterPro" id="IPR052159">
    <property type="entry name" value="Competence_DNA_uptake"/>
</dbReference>
<feature type="transmembrane region" description="Helical" evidence="6">
    <location>
        <begin position="229"/>
        <end position="260"/>
    </location>
</feature>
<evidence type="ECO:0000313" key="8">
    <source>
        <dbReference type="EMBL" id="TGL56683.1"/>
    </source>
</evidence>
<feature type="transmembrane region" description="Helical" evidence="6">
    <location>
        <begin position="306"/>
        <end position="325"/>
    </location>
</feature>
<feature type="transmembrane region" description="Helical" evidence="6">
    <location>
        <begin position="416"/>
        <end position="436"/>
    </location>
</feature>
<keyword evidence="5 6" id="KW-0472">Membrane</keyword>
<feature type="transmembrane region" description="Helical" evidence="6">
    <location>
        <begin position="201"/>
        <end position="217"/>
    </location>
</feature>
<dbReference type="Pfam" id="PF03772">
    <property type="entry name" value="Competence"/>
    <property type="match status" value="1"/>
</dbReference>
<dbReference type="Proteomes" id="UP000297693">
    <property type="component" value="Unassembled WGS sequence"/>
</dbReference>
<keyword evidence="2" id="KW-1003">Cell membrane</keyword>
<accession>A0A4R9JV08</accession>
<evidence type="ECO:0000256" key="1">
    <source>
        <dbReference type="ARBA" id="ARBA00004651"/>
    </source>
</evidence>
<feature type="transmembrane region" description="Helical" evidence="6">
    <location>
        <begin position="12"/>
        <end position="31"/>
    </location>
</feature>
<feature type="transmembrane region" description="Helical" evidence="6">
    <location>
        <begin position="376"/>
        <end position="396"/>
    </location>
</feature>
<feature type="transmembrane region" description="Helical" evidence="6">
    <location>
        <begin position="174"/>
        <end position="194"/>
    </location>
</feature>
<evidence type="ECO:0000256" key="2">
    <source>
        <dbReference type="ARBA" id="ARBA00022475"/>
    </source>
</evidence>
<sequence length="628" mass="72297">MRKGKLPRIFPVSHGGILSLGICFAATFSKLNFKGQNAVSIIIDSLALLMIVGIFSFLSKNVANLLKLFFLGAILFHILNLNKLEKVEKRYSNRDTISSIAFSNQISELLLRSGLTTQSQAITKGLVLGSSRYLPDEIKIRAREGGILHLFAASGLHLGIFIGFALFIFKKIFFFQRALPYFIALLLGFLYLFLLGFPVSFLRAYCFAVYSLLGILAHKKTQPADTLSYASATIAIFLPSDFLSVGFLLSFSAVFGIFYLKPALDIYFFPNQNRLIKDNLTLSLACTYATFPILVYYFHAFSFGSFWINLAVVPFASLLLPLLYLNLSFEWLFGGPIVSYLWIFTDYVLGLFMKLLKSLTNSISFFFQWQEIPVPIVVYFLLIFFAFFCSYLKHFFFQNLKEKRRILGKELPMNRLYSIFLFLLFFGFQPFGIWYFNCQNDLGPKFQAWFHKGNSFLRFENTFYFLGNCYAESFFKKVDSELSLAKIDTIYIEHANCKKLALQLRSNIERRNGKEVHFFTVKPGAVLPVFFNQGESMSALIRYDGNKRNIFQLMNKLKEIESVQGKYHISSANYLVLDFPVWSKEKPEDWKKYQKLLGISYDWKIMSVEELLAGQVHNTNRNSKLSFH</sequence>
<protein>
    <submittedName>
        <fullName evidence="8">ComEC/Rec2 family competence protein</fullName>
    </submittedName>
</protein>
<comment type="subcellular location">
    <subcellularLocation>
        <location evidence="1">Cell membrane</location>
        <topology evidence="1">Multi-pass membrane protein</topology>
    </subcellularLocation>
</comment>
<feature type="domain" description="ComEC/Rec2-related protein" evidence="7">
    <location>
        <begin position="126"/>
        <end position="389"/>
    </location>
</feature>
<proteinExistence type="predicted"/>
<feature type="transmembrane region" description="Helical" evidence="6">
    <location>
        <begin position="64"/>
        <end position="81"/>
    </location>
</feature>
<feature type="transmembrane region" description="Helical" evidence="6">
    <location>
        <begin position="38"/>
        <end position="58"/>
    </location>
</feature>
<keyword evidence="4 6" id="KW-1133">Transmembrane helix</keyword>
<feature type="transmembrane region" description="Helical" evidence="6">
    <location>
        <begin position="280"/>
        <end position="300"/>
    </location>
</feature>
<evidence type="ECO:0000259" key="7">
    <source>
        <dbReference type="Pfam" id="PF03772"/>
    </source>
</evidence>
<reference evidence="8" key="1">
    <citation type="journal article" date="2019" name="PLoS Negl. Trop. Dis.">
        <title>Revisiting the worldwide diversity of Leptospira species in the environment.</title>
        <authorList>
            <person name="Vincent A.T."/>
            <person name="Schiettekatte O."/>
            <person name="Bourhy P."/>
            <person name="Veyrier F.J."/>
            <person name="Picardeau M."/>
        </authorList>
    </citation>
    <scope>NUCLEOTIDE SEQUENCE [LARGE SCALE GENOMIC DNA]</scope>
    <source>
        <strain evidence="8">201702476</strain>
    </source>
</reference>
<gene>
    <name evidence="8" type="ORF">EHQ58_15920</name>
</gene>
<evidence type="ECO:0000313" key="9">
    <source>
        <dbReference type="Proteomes" id="UP000297693"/>
    </source>
</evidence>
<dbReference type="NCBIfam" id="TIGR00360">
    <property type="entry name" value="ComEC_N-term"/>
    <property type="match status" value="1"/>
</dbReference>
<evidence type="ECO:0000256" key="5">
    <source>
        <dbReference type="ARBA" id="ARBA00023136"/>
    </source>
</evidence>
<feature type="transmembrane region" description="Helical" evidence="6">
    <location>
        <begin position="147"/>
        <end position="168"/>
    </location>
</feature>
<keyword evidence="9" id="KW-1185">Reference proteome</keyword>
<evidence type="ECO:0000256" key="4">
    <source>
        <dbReference type="ARBA" id="ARBA00022989"/>
    </source>
</evidence>
<name>A0A4R9JV08_9LEPT</name>
<feature type="transmembrane region" description="Helical" evidence="6">
    <location>
        <begin position="337"/>
        <end position="356"/>
    </location>
</feature>
<dbReference type="InterPro" id="IPR004477">
    <property type="entry name" value="ComEC_N"/>
</dbReference>
<dbReference type="GO" id="GO:0005886">
    <property type="term" value="C:plasma membrane"/>
    <property type="evidence" value="ECO:0007669"/>
    <property type="project" value="UniProtKB-SubCell"/>
</dbReference>
<keyword evidence="3 6" id="KW-0812">Transmembrane</keyword>
<dbReference type="PANTHER" id="PTHR30619:SF1">
    <property type="entry name" value="RECOMBINATION PROTEIN 2"/>
    <property type="match status" value="1"/>
</dbReference>
<dbReference type="AlphaFoldDB" id="A0A4R9JV08"/>
<dbReference type="OrthoDB" id="9761531at2"/>
<evidence type="ECO:0000256" key="6">
    <source>
        <dbReference type="SAM" id="Phobius"/>
    </source>
</evidence>
<dbReference type="PANTHER" id="PTHR30619">
    <property type="entry name" value="DNA INTERNALIZATION/COMPETENCE PROTEIN COMEC/REC2"/>
    <property type="match status" value="1"/>
</dbReference>